<gene>
    <name evidence="4" type="ORF">GCM10018781_54160</name>
</gene>
<reference evidence="4" key="2">
    <citation type="submission" date="2020-09" db="EMBL/GenBank/DDBJ databases">
        <authorList>
            <person name="Sun Q."/>
            <person name="Ohkuma M."/>
        </authorList>
    </citation>
    <scope>NUCLEOTIDE SEQUENCE</scope>
    <source>
        <strain evidence="4">JCM 4646</strain>
    </source>
</reference>
<protein>
    <recommendedName>
        <fullName evidence="6">V8-like Glu-specific endopeptidase</fullName>
    </recommendedName>
</protein>
<evidence type="ECO:0000256" key="1">
    <source>
        <dbReference type="ARBA" id="ARBA00022729"/>
    </source>
</evidence>
<dbReference type="PANTHER" id="PTHR15462">
    <property type="entry name" value="SERINE PROTEASE"/>
    <property type="match status" value="1"/>
</dbReference>
<dbReference type="PANTHER" id="PTHR15462:SF19">
    <property type="entry name" value="PEPTIDASE S1 DOMAIN-CONTAINING PROTEIN"/>
    <property type="match status" value="1"/>
</dbReference>
<evidence type="ECO:0000313" key="4">
    <source>
        <dbReference type="EMBL" id="GHH78440.1"/>
    </source>
</evidence>
<dbReference type="PROSITE" id="PS51257">
    <property type="entry name" value="PROKAR_LIPOPROTEIN"/>
    <property type="match status" value="1"/>
</dbReference>
<dbReference type="Gene3D" id="2.40.10.10">
    <property type="entry name" value="Trypsin-like serine proteases"/>
    <property type="match status" value="2"/>
</dbReference>
<keyword evidence="5" id="KW-1185">Reference proteome</keyword>
<dbReference type="SUPFAM" id="SSF50494">
    <property type="entry name" value="Trypsin-like serine proteases"/>
    <property type="match status" value="1"/>
</dbReference>
<accession>A0A919G5Q4</accession>
<dbReference type="AlphaFoldDB" id="A0A919G5Q4"/>
<feature type="compositionally biased region" description="Polar residues" evidence="2">
    <location>
        <begin position="113"/>
        <end position="128"/>
    </location>
</feature>
<dbReference type="InterPro" id="IPR009003">
    <property type="entry name" value="Peptidase_S1_PA"/>
</dbReference>
<dbReference type="Proteomes" id="UP000617734">
    <property type="component" value="Unassembled WGS sequence"/>
</dbReference>
<sequence>MSNTVRTGPVRRRAALATASVLAVLSLAATACGPENGDPSTDAGATAAPTVAASASASGKPGLGLPTSLADLANWSLDDWAKFANDNILKNDVVKGFWDMTKMEAAAGRDTPEFSTQSATAQNETDPQLPSPIPAKPQAHPYNAATAVLGKLFLEDGKGGGGYCSATVVSDPANPGRSNLVYTASHCLHEGKGGKFFQKMTFVPSFNKSGAYSNGKKASEAEMAPYGWWAADEAYVSPQWAAEGGHDGGPVSQYDFGMIHVHNMNGDGKSLEETVGSSVPVWFNAPREQVNSAFAYGYPSAAPFDGRELEHCDSTVKPAKLSFEATRPTMYVIGCTMTPGSSGGGWFVTKDGKPALISVNSIGPKPAAWMAGPSLQAQAKNMFDYVSKKKR</sequence>
<keyword evidence="1 3" id="KW-0732">Signal</keyword>
<name>A0A919G5Q4_9ACTN</name>
<feature type="region of interest" description="Disordered" evidence="2">
    <location>
        <begin position="108"/>
        <end position="139"/>
    </location>
</feature>
<feature type="signal peptide" evidence="3">
    <location>
        <begin position="1"/>
        <end position="31"/>
    </location>
</feature>
<organism evidence="4 5">
    <name type="scientific">Kitasatospora indigofera</name>
    <dbReference type="NCBI Taxonomy" id="67307"/>
    <lineage>
        <taxon>Bacteria</taxon>
        <taxon>Bacillati</taxon>
        <taxon>Actinomycetota</taxon>
        <taxon>Actinomycetes</taxon>
        <taxon>Kitasatosporales</taxon>
        <taxon>Streptomycetaceae</taxon>
        <taxon>Kitasatospora</taxon>
    </lineage>
</organism>
<evidence type="ECO:0000256" key="2">
    <source>
        <dbReference type="SAM" id="MobiDB-lite"/>
    </source>
</evidence>
<evidence type="ECO:0008006" key="6">
    <source>
        <dbReference type="Google" id="ProtNLM"/>
    </source>
</evidence>
<dbReference type="GeneID" id="95355778"/>
<dbReference type="InterPro" id="IPR050966">
    <property type="entry name" value="Glutamyl_endopeptidase"/>
</dbReference>
<evidence type="ECO:0000256" key="3">
    <source>
        <dbReference type="SAM" id="SignalP"/>
    </source>
</evidence>
<comment type="caution">
    <text evidence="4">The sequence shown here is derived from an EMBL/GenBank/DDBJ whole genome shotgun (WGS) entry which is preliminary data.</text>
</comment>
<reference evidence="4" key="1">
    <citation type="journal article" date="2014" name="Int. J. Syst. Evol. Microbiol.">
        <title>Complete genome sequence of Corynebacterium casei LMG S-19264T (=DSM 44701T), isolated from a smear-ripened cheese.</title>
        <authorList>
            <consortium name="US DOE Joint Genome Institute (JGI-PGF)"/>
            <person name="Walter F."/>
            <person name="Albersmeier A."/>
            <person name="Kalinowski J."/>
            <person name="Ruckert C."/>
        </authorList>
    </citation>
    <scope>NUCLEOTIDE SEQUENCE</scope>
    <source>
        <strain evidence="4">JCM 4646</strain>
    </source>
</reference>
<dbReference type="RefSeq" id="WP_190213530.1">
    <property type="nucleotide sequence ID" value="NZ_BNBO01000037.1"/>
</dbReference>
<proteinExistence type="predicted"/>
<dbReference type="InterPro" id="IPR043504">
    <property type="entry name" value="Peptidase_S1_PA_chymotrypsin"/>
</dbReference>
<dbReference type="EMBL" id="BNBO01000037">
    <property type="protein sequence ID" value="GHH78440.1"/>
    <property type="molecule type" value="Genomic_DNA"/>
</dbReference>
<feature type="chain" id="PRO_5039066304" description="V8-like Glu-specific endopeptidase" evidence="3">
    <location>
        <begin position="32"/>
        <end position="391"/>
    </location>
</feature>
<evidence type="ECO:0000313" key="5">
    <source>
        <dbReference type="Proteomes" id="UP000617734"/>
    </source>
</evidence>